<dbReference type="PANTHER" id="PTHR12763">
    <property type="match status" value="1"/>
</dbReference>
<dbReference type="SMART" id="SM00271">
    <property type="entry name" value="DnaJ"/>
    <property type="match status" value="1"/>
</dbReference>
<evidence type="ECO:0000313" key="10">
    <source>
        <dbReference type="Proteomes" id="UP000249577"/>
    </source>
</evidence>
<name>A0A2W5KQ64_ANCNO</name>
<feature type="region of interest" description="Disordered" evidence="6">
    <location>
        <begin position="73"/>
        <end position="103"/>
    </location>
</feature>
<dbReference type="Gene3D" id="1.10.287.110">
    <property type="entry name" value="DnaJ domain"/>
    <property type="match status" value="1"/>
</dbReference>
<dbReference type="GO" id="GO:0016020">
    <property type="term" value="C:membrane"/>
    <property type="evidence" value="ECO:0007669"/>
    <property type="project" value="UniProtKB-SubCell"/>
</dbReference>
<keyword evidence="2 7" id="KW-0812">Transmembrane</keyword>
<evidence type="ECO:0000256" key="7">
    <source>
        <dbReference type="SAM" id="Phobius"/>
    </source>
</evidence>
<evidence type="ECO:0000256" key="1">
    <source>
        <dbReference type="ARBA" id="ARBA00004167"/>
    </source>
</evidence>
<protein>
    <recommendedName>
        <fullName evidence="8">J domain-containing protein</fullName>
    </recommendedName>
</protein>
<comment type="caution">
    <text evidence="9">The sequence shown here is derived from an EMBL/GenBank/DDBJ whole genome shotgun (WGS) entry which is preliminary data.</text>
</comment>
<dbReference type="AlphaFoldDB" id="A0A2W5KQ64"/>
<keyword evidence="4 7" id="KW-0472">Membrane</keyword>
<proteinExistence type="inferred from homology"/>
<comment type="similarity">
    <text evidence="5">Belongs to the TIM14 family.</text>
</comment>
<dbReference type="InterPro" id="IPR001623">
    <property type="entry name" value="DnaJ_domain"/>
</dbReference>
<reference evidence="9 10" key="1">
    <citation type="submission" date="2017-08" db="EMBL/GenBank/DDBJ databases">
        <title>Infants hospitalized years apart are colonized by the same room-sourced microbial strains.</title>
        <authorList>
            <person name="Brooks B."/>
            <person name="Olm M.R."/>
            <person name="Firek B.A."/>
            <person name="Baker R."/>
            <person name="Thomas B.C."/>
            <person name="Morowitz M.J."/>
            <person name="Banfield J.F."/>
        </authorList>
    </citation>
    <scope>NUCLEOTIDE SEQUENCE [LARGE SCALE GENOMIC DNA]</scope>
    <source>
        <strain evidence="9">S2_005_003_R2_43</strain>
    </source>
</reference>
<evidence type="ECO:0000259" key="8">
    <source>
        <dbReference type="PROSITE" id="PS50076"/>
    </source>
</evidence>
<dbReference type="PROSITE" id="PS50076">
    <property type="entry name" value="DNAJ_2"/>
    <property type="match status" value="1"/>
</dbReference>
<evidence type="ECO:0000256" key="5">
    <source>
        <dbReference type="ARBA" id="ARBA00038105"/>
    </source>
</evidence>
<keyword evidence="3 7" id="KW-1133">Transmembrane helix</keyword>
<dbReference type="Pfam" id="PF00226">
    <property type="entry name" value="DnaJ"/>
    <property type="match status" value="1"/>
</dbReference>
<evidence type="ECO:0000256" key="6">
    <source>
        <dbReference type="SAM" id="MobiDB-lite"/>
    </source>
</evidence>
<accession>A0A2W5KQ64</accession>
<evidence type="ECO:0000256" key="3">
    <source>
        <dbReference type="ARBA" id="ARBA00022989"/>
    </source>
</evidence>
<feature type="domain" description="J" evidence="8">
    <location>
        <begin position="120"/>
        <end position="173"/>
    </location>
</feature>
<dbReference type="PANTHER" id="PTHR12763:SF28">
    <property type="entry name" value="GEO10507P1-RELATED"/>
    <property type="match status" value="1"/>
</dbReference>
<comment type="subcellular location">
    <subcellularLocation>
        <location evidence="1">Membrane</location>
        <topology evidence="1">Single-pass membrane protein</topology>
    </subcellularLocation>
</comment>
<evidence type="ECO:0000313" key="9">
    <source>
        <dbReference type="EMBL" id="PZQ18189.1"/>
    </source>
</evidence>
<organism evidence="9 10">
    <name type="scientific">Ancylobacter novellus</name>
    <name type="common">Thiobacillus novellus</name>
    <dbReference type="NCBI Taxonomy" id="921"/>
    <lineage>
        <taxon>Bacteria</taxon>
        <taxon>Pseudomonadati</taxon>
        <taxon>Pseudomonadota</taxon>
        <taxon>Alphaproteobacteria</taxon>
        <taxon>Hyphomicrobiales</taxon>
        <taxon>Xanthobacteraceae</taxon>
        <taxon>Ancylobacter</taxon>
    </lineage>
</organism>
<dbReference type="CDD" id="cd06257">
    <property type="entry name" value="DnaJ"/>
    <property type="match status" value="1"/>
</dbReference>
<dbReference type="InterPro" id="IPR036869">
    <property type="entry name" value="J_dom_sf"/>
</dbReference>
<dbReference type="Proteomes" id="UP000249577">
    <property type="component" value="Unassembled WGS sequence"/>
</dbReference>
<feature type="transmembrane region" description="Helical" evidence="7">
    <location>
        <begin position="38"/>
        <end position="70"/>
    </location>
</feature>
<dbReference type="SUPFAM" id="SSF46565">
    <property type="entry name" value="Chaperone J-domain"/>
    <property type="match status" value="1"/>
</dbReference>
<dbReference type="EMBL" id="QFPN01000002">
    <property type="protein sequence ID" value="PZQ18189.1"/>
    <property type="molecule type" value="Genomic_DNA"/>
</dbReference>
<evidence type="ECO:0000256" key="2">
    <source>
        <dbReference type="ARBA" id="ARBA00022692"/>
    </source>
</evidence>
<gene>
    <name evidence="9" type="ORF">DI565_03935</name>
</gene>
<evidence type="ECO:0000256" key="4">
    <source>
        <dbReference type="ARBA" id="ARBA00023136"/>
    </source>
</evidence>
<sequence length="174" mass="18606">MIWIVFGAMAVATFLAVGQILVDSDPERARRQIRTTGVLVWVVGLALCLLGKALFGLPLMALGAIGAFAAPRPRRPSRVSEADRRGRAAGRGPHVQGDADPWAGEVGGRRFDSGVMTEQQAYQILGLQPGASPEEIARAHRTLMKKLHPDQGGSTELAARVNAAKDVLAKRRHG</sequence>